<evidence type="ECO:0008006" key="6">
    <source>
        <dbReference type="Google" id="ProtNLM"/>
    </source>
</evidence>
<dbReference type="EMBL" id="JAFIRN010000018">
    <property type="protein sequence ID" value="KAG5831236.1"/>
    <property type="molecule type" value="Genomic_DNA"/>
</dbReference>
<reference evidence="3" key="1">
    <citation type="submission" date="2014-11" db="EMBL/GenBank/DDBJ databases">
        <authorList>
            <person name="Amaro Gonzalez C."/>
        </authorList>
    </citation>
    <scope>NUCLEOTIDE SEQUENCE</scope>
</reference>
<evidence type="ECO:0000256" key="2">
    <source>
        <dbReference type="SAM" id="SignalP"/>
    </source>
</evidence>
<evidence type="ECO:0000313" key="5">
    <source>
        <dbReference type="Proteomes" id="UP001044222"/>
    </source>
</evidence>
<feature type="compositionally biased region" description="Low complexity" evidence="1">
    <location>
        <begin position="159"/>
        <end position="183"/>
    </location>
</feature>
<dbReference type="Proteomes" id="UP001044222">
    <property type="component" value="Chromosome 18"/>
</dbReference>
<name>A0A0E9X472_ANGAN</name>
<evidence type="ECO:0000313" key="4">
    <source>
        <dbReference type="EMBL" id="KAG5831236.1"/>
    </source>
</evidence>
<proteinExistence type="predicted"/>
<sequence>MGHLPKILVAFLVFCWLGQDALGAPAKGRYMWVRCRPDGRNANCVKEWGPWLSLPGPRERLPPSAVQDIMKASLDLDLQSTDGSGESGLFVESSLGDQLATDLGSGDLSSTDWGSGDQSSTDWGSGDQLSTDWGSGDQLSMDWQDHGLFTAEGRVQLMEGSGSEGSSSEGSGSAGSSLEGSGSVLDYTE</sequence>
<reference evidence="3" key="2">
    <citation type="journal article" date="2015" name="Fish Shellfish Immunol.">
        <title>Early steps in the European eel (Anguilla anguilla)-Vibrio vulnificus interaction in the gills: Role of the RtxA13 toxin.</title>
        <authorList>
            <person name="Callol A."/>
            <person name="Pajuelo D."/>
            <person name="Ebbesson L."/>
            <person name="Teles M."/>
            <person name="MacKenzie S."/>
            <person name="Amaro C."/>
        </authorList>
    </citation>
    <scope>NUCLEOTIDE SEQUENCE</scope>
</reference>
<gene>
    <name evidence="4" type="ORF">ANANG_G00301670</name>
</gene>
<evidence type="ECO:0000313" key="3">
    <source>
        <dbReference type="EMBL" id="JAH97379.1"/>
    </source>
</evidence>
<dbReference type="InterPro" id="IPR007455">
    <property type="entry name" value="Serglycin"/>
</dbReference>
<accession>A0A0E9X472</accession>
<keyword evidence="5" id="KW-1185">Reference proteome</keyword>
<feature type="region of interest" description="Disordered" evidence="1">
    <location>
        <begin position="101"/>
        <end position="189"/>
    </location>
</feature>
<dbReference type="EMBL" id="GBXM01011198">
    <property type="protein sequence ID" value="JAH97379.1"/>
    <property type="molecule type" value="Transcribed_RNA"/>
</dbReference>
<feature type="signal peptide" evidence="2">
    <location>
        <begin position="1"/>
        <end position="23"/>
    </location>
</feature>
<reference evidence="4" key="3">
    <citation type="submission" date="2021-01" db="EMBL/GenBank/DDBJ databases">
        <title>A chromosome-scale assembly of European eel, Anguilla anguilla.</title>
        <authorList>
            <person name="Henkel C."/>
            <person name="Jong-Raadsen S.A."/>
            <person name="Dufour S."/>
            <person name="Weltzien F.-A."/>
            <person name="Palstra A.P."/>
            <person name="Pelster B."/>
            <person name="Spaink H.P."/>
            <person name="Van Den Thillart G.E."/>
            <person name="Jansen H."/>
            <person name="Zahm M."/>
            <person name="Klopp C."/>
            <person name="Cedric C."/>
            <person name="Louis A."/>
            <person name="Berthelot C."/>
            <person name="Parey E."/>
            <person name="Roest Crollius H."/>
            <person name="Montfort J."/>
            <person name="Robinson-Rechavi M."/>
            <person name="Bucao C."/>
            <person name="Bouchez O."/>
            <person name="Gislard M."/>
            <person name="Lluch J."/>
            <person name="Milhes M."/>
            <person name="Lampietro C."/>
            <person name="Lopez Roques C."/>
            <person name="Donnadieu C."/>
            <person name="Braasch I."/>
            <person name="Desvignes T."/>
            <person name="Postlethwait J."/>
            <person name="Bobe J."/>
            <person name="Guiguen Y."/>
            <person name="Dirks R."/>
        </authorList>
    </citation>
    <scope>NUCLEOTIDE SEQUENCE</scope>
    <source>
        <strain evidence="4">Tag_6206</strain>
        <tissue evidence="4">Liver</tissue>
    </source>
</reference>
<dbReference type="AlphaFoldDB" id="A0A0E9X472"/>
<dbReference type="OrthoDB" id="9884289at2759"/>
<keyword evidence="2" id="KW-0732">Signal</keyword>
<organism evidence="3">
    <name type="scientific">Anguilla anguilla</name>
    <name type="common">European freshwater eel</name>
    <name type="synonym">Muraena anguilla</name>
    <dbReference type="NCBI Taxonomy" id="7936"/>
    <lineage>
        <taxon>Eukaryota</taxon>
        <taxon>Metazoa</taxon>
        <taxon>Chordata</taxon>
        <taxon>Craniata</taxon>
        <taxon>Vertebrata</taxon>
        <taxon>Euteleostomi</taxon>
        <taxon>Actinopterygii</taxon>
        <taxon>Neopterygii</taxon>
        <taxon>Teleostei</taxon>
        <taxon>Anguilliformes</taxon>
        <taxon>Anguillidae</taxon>
        <taxon>Anguilla</taxon>
    </lineage>
</organism>
<evidence type="ECO:0000256" key="1">
    <source>
        <dbReference type="SAM" id="MobiDB-lite"/>
    </source>
</evidence>
<dbReference type="Pfam" id="PF04360">
    <property type="entry name" value="Serglycin"/>
    <property type="match status" value="1"/>
</dbReference>
<feature type="chain" id="PRO_5039969934" description="Serglycin" evidence="2">
    <location>
        <begin position="24"/>
        <end position="189"/>
    </location>
</feature>
<protein>
    <recommendedName>
        <fullName evidence="6">Serglycin</fullName>
    </recommendedName>
</protein>
<feature type="compositionally biased region" description="Polar residues" evidence="1">
    <location>
        <begin position="107"/>
        <end position="133"/>
    </location>
</feature>